<proteinExistence type="predicted"/>
<dbReference type="AlphaFoldDB" id="A0A8T0V373"/>
<reference evidence="1" key="1">
    <citation type="submission" date="2020-05" db="EMBL/GenBank/DDBJ databases">
        <title>WGS assembly of Panicum virgatum.</title>
        <authorList>
            <person name="Lovell J.T."/>
            <person name="Jenkins J."/>
            <person name="Shu S."/>
            <person name="Juenger T.E."/>
            <person name="Schmutz J."/>
        </authorList>
    </citation>
    <scope>NUCLEOTIDE SEQUENCE</scope>
    <source>
        <strain evidence="1">AP13</strain>
    </source>
</reference>
<organism evidence="1 2">
    <name type="scientific">Panicum virgatum</name>
    <name type="common">Blackwell switchgrass</name>
    <dbReference type="NCBI Taxonomy" id="38727"/>
    <lineage>
        <taxon>Eukaryota</taxon>
        <taxon>Viridiplantae</taxon>
        <taxon>Streptophyta</taxon>
        <taxon>Embryophyta</taxon>
        <taxon>Tracheophyta</taxon>
        <taxon>Spermatophyta</taxon>
        <taxon>Magnoliopsida</taxon>
        <taxon>Liliopsida</taxon>
        <taxon>Poales</taxon>
        <taxon>Poaceae</taxon>
        <taxon>PACMAD clade</taxon>
        <taxon>Panicoideae</taxon>
        <taxon>Panicodae</taxon>
        <taxon>Paniceae</taxon>
        <taxon>Panicinae</taxon>
        <taxon>Panicum</taxon>
        <taxon>Panicum sect. Hiantes</taxon>
    </lineage>
</organism>
<gene>
    <name evidence="1" type="ORF">PVAP13_3KG265938</name>
</gene>
<comment type="caution">
    <text evidence="1">The sequence shown here is derived from an EMBL/GenBank/DDBJ whole genome shotgun (WGS) entry which is preliminary data.</text>
</comment>
<accession>A0A8T0V373</accession>
<dbReference type="Proteomes" id="UP000823388">
    <property type="component" value="Chromosome 3K"/>
</dbReference>
<protein>
    <recommendedName>
        <fullName evidence="3">RNase H type-1 domain-containing protein</fullName>
    </recommendedName>
</protein>
<evidence type="ECO:0008006" key="3">
    <source>
        <dbReference type="Google" id="ProtNLM"/>
    </source>
</evidence>
<keyword evidence="2" id="KW-1185">Reference proteome</keyword>
<evidence type="ECO:0000313" key="2">
    <source>
        <dbReference type="Proteomes" id="UP000823388"/>
    </source>
</evidence>
<sequence length="77" mass="8801">MIMETDSLQLVSLWNSRRQQLSEIAVILQDIEEMRSANNVAHLCAKQASQSRPSLLWQDHPPSFLLSSLRRDCNPPV</sequence>
<evidence type="ECO:0000313" key="1">
    <source>
        <dbReference type="EMBL" id="KAG2627936.1"/>
    </source>
</evidence>
<name>A0A8T0V373_PANVG</name>
<dbReference type="EMBL" id="CM029041">
    <property type="protein sequence ID" value="KAG2627936.1"/>
    <property type="molecule type" value="Genomic_DNA"/>
</dbReference>